<organism evidence="1 2">
    <name type="scientific">Rotaria socialis</name>
    <dbReference type="NCBI Taxonomy" id="392032"/>
    <lineage>
        <taxon>Eukaryota</taxon>
        <taxon>Metazoa</taxon>
        <taxon>Spiralia</taxon>
        <taxon>Gnathifera</taxon>
        <taxon>Rotifera</taxon>
        <taxon>Eurotatoria</taxon>
        <taxon>Bdelloidea</taxon>
        <taxon>Philodinida</taxon>
        <taxon>Philodinidae</taxon>
        <taxon>Rotaria</taxon>
    </lineage>
</organism>
<feature type="non-terminal residue" evidence="1">
    <location>
        <position position="49"/>
    </location>
</feature>
<evidence type="ECO:0000313" key="2">
    <source>
        <dbReference type="Proteomes" id="UP000663873"/>
    </source>
</evidence>
<name>A0A821RQ01_9BILA</name>
<dbReference type="Proteomes" id="UP000663873">
    <property type="component" value="Unassembled WGS sequence"/>
</dbReference>
<comment type="caution">
    <text evidence="1">The sequence shown here is derived from an EMBL/GenBank/DDBJ whole genome shotgun (WGS) entry which is preliminary data.</text>
</comment>
<keyword evidence="2" id="KW-1185">Reference proteome</keyword>
<evidence type="ECO:0000313" key="1">
    <source>
        <dbReference type="EMBL" id="CAF4843450.1"/>
    </source>
</evidence>
<reference evidence="1" key="1">
    <citation type="submission" date="2021-02" db="EMBL/GenBank/DDBJ databases">
        <authorList>
            <person name="Nowell W R."/>
        </authorList>
    </citation>
    <scope>NUCLEOTIDE SEQUENCE</scope>
</reference>
<dbReference type="EMBL" id="CAJOBP010058726">
    <property type="protein sequence ID" value="CAF4843450.1"/>
    <property type="molecule type" value="Genomic_DNA"/>
</dbReference>
<accession>A0A821RQ01</accession>
<gene>
    <name evidence="1" type="ORF">UJA718_LOCUS43150</name>
</gene>
<sequence length="49" mass="5765">MEEIEDRPTLIIQPSTMANRMIVDENLVNRNKIDCVQSRKSFEEKILSE</sequence>
<protein>
    <submittedName>
        <fullName evidence="1">Uncharacterized protein</fullName>
    </submittedName>
</protein>
<dbReference type="AlphaFoldDB" id="A0A821RQ01"/>
<proteinExistence type="predicted"/>